<evidence type="ECO:0000313" key="2">
    <source>
        <dbReference type="EMBL" id="KAK1135895.1"/>
    </source>
</evidence>
<gene>
    <name evidence="2" type="ORF">K0M31_000467</name>
</gene>
<evidence type="ECO:0000256" key="1">
    <source>
        <dbReference type="SAM" id="MobiDB-lite"/>
    </source>
</evidence>
<keyword evidence="3" id="KW-1185">Reference proteome</keyword>
<reference evidence="2" key="1">
    <citation type="submission" date="2021-10" db="EMBL/GenBank/DDBJ databases">
        <title>Melipona bicolor Genome sequencing and assembly.</title>
        <authorList>
            <person name="Araujo N.S."/>
            <person name="Arias M.C."/>
        </authorList>
    </citation>
    <scope>NUCLEOTIDE SEQUENCE</scope>
    <source>
        <strain evidence="2">USP_2M_L1-L4_2017</strain>
        <tissue evidence="2">Whole body</tissue>
    </source>
</reference>
<feature type="region of interest" description="Disordered" evidence="1">
    <location>
        <begin position="21"/>
        <end position="67"/>
    </location>
</feature>
<protein>
    <submittedName>
        <fullName evidence="2">Uncharacterized protein</fullName>
    </submittedName>
</protein>
<evidence type="ECO:0000313" key="3">
    <source>
        <dbReference type="Proteomes" id="UP001177670"/>
    </source>
</evidence>
<sequence length="67" mass="7087">MQLGNGAVEVLERVFDPRPLLGRRRQETMNSPGGNFRAHATPQVARDGCDSAPEGTGTPDDGAVRGP</sequence>
<dbReference type="Proteomes" id="UP001177670">
    <property type="component" value="Unassembled WGS sequence"/>
</dbReference>
<name>A0AA40GEX0_9HYME</name>
<dbReference type="AlphaFoldDB" id="A0AA40GEX0"/>
<organism evidence="2 3">
    <name type="scientific">Melipona bicolor</name>
    <dbReference type="NCBI Taxonomy" id="60889"/>
    <lineage>
        <taxon>Eukaryota</taxon>
        <taxon>Metazoa</taxon>
        <taxon>Ecdysozoa</taxon>
        <taxon>Arthropoda</taxon>
        <taxon>Hexapoda</taxon>
        <taxon>Insecta</taxon>
        <taxon>Pterygota</taxon>
        <taxon>Neoptera</taxon>
        <taxon>Endopterygota</taxon>
        <taxon>Hymenoptera</taxon>
        <taxon>Apocrita</taxon>
        <taxon>Aculeata</taxon>
        <taxon>Apoidea</taxon>
        <taxon>Anthophila</taxon>
        <taxon>Apidae</taxon>
        <taxon>Melipona</taxon>
    </lineage>
</organism>
<dbReference type="EMBL" id="JAHYIQ010000001">
    <property type="protein sequence ID" value="KAK1135895.1"/>
    <property type="molecule type" value="Genomic_DNA"/>
</dbReference>
<proteinExistence type="predicted"/>
<comment type="caution">
    <text evidence="2">The sequence shown here is derived from an EMBL/GenBank/DDBJ whole genome shotgun (WGS) entry which is preliminary data.</text>
</comment>
<accession>A0AA40GEX0</accession>